<dbReference type="GO" id="GO:0016705">
    <property type="term" value="F:oxidoreductase activity, acting on paired donors, with incorporation or reduction of molecular oxygen"/>
    <property type="evidence" value="ECO:0007669"/>
    <property type="project" value="InterPro"/>
</dbReference>
<dbReference type="GO" id="GO:0005506">
    <property type="term" value="F:iron ion binding"/>
    <property type="evidence" value="ECO:0007669"/>
    <property type="project" value="InterPro"/>
</dbReference>
<keyword evidence="4 5" id="KW-0408">Iron</keyword>
<dbReference type="PRINTS" id="PR00463">
    <property type="entry name" value="EP450I"/>
</dbReference>
<evidence type="ECO:0000313" key="9">
    <source>
        <dbReference type="Proteomes" id="UP000822688"/>
    </source>
</evidence>
<proteinExistence type="inferred from homology"/>
<evidence type="ECO:0000256" key="7">
    <source>
        <dbReference type="SAM" id="Phobius"/>
    </source>
</evidence>
<protein>
    <recommendedName>
        <fullName evidence="10">Cytochrome P450</fullName>
    </recommendedName>
</protein>
<evidence type="ECO:0000313" key="8">
    <source>
        <dbReference type="EMBL" id="KAG0583543.1"/>
    </source>
</evidence>
<keyword evidence="9" id="KW-1185">Reference proteome</keyword>
<dbReference type="AlphaFoldDB" id="A0A8T0IM56"/>
<comment type="cofactor">
    <cofactor evidence="5">
        <name>heme</name>
        <dbReference type="ChEBI" id="CHEBI:30413"/>
    </cofactor>
</comment>
<evidence type="ECO:0000256" key="1">
    <source>
        <dbReference type="ARBA" id="ARBA00010617"/>
    </source>
</evidence>
<keyword evidence="7" id="KW-0812">Transmembrane</keyword>
<comment type="caution">
    <text evidence="8">The sequence shown here is derived from an EMBL/GenBank/DDBJ whole genome shotgun (WGS) entry which is preliminary data.</text>
</comment>
<keyword evidence="5 6" id="KW-0349">Heme</keyword>
<dbReference type="InterPro" id="IPR001128">
    <property type="entry name" value="Cyt_P450"/>
</dbReference>
<dbReference type="InterPro" id="IPR036396">
    <property type="entry name" value="Cyt_P450_sf"/>
</dbReference>
<evidence type="ECO:0000256" key="6">
    <source>
        <dbReference type="RuleBase" id="RU000461"/>
    </source>
</evidence>
<evidence type="ECO:0008006" key="10">
    <source>
        <dbReference type="Google" id="ProtNLM"/>
    </source>
</evidence>
<dbReference type="EMBL" id="CM026423">
    <property type="protein sequence ID" value="KAG0583543.1"/>
    <property type="molecule type" value="Genomic_DNA"/>
</dbReference>
<keyword evidence="7" id="KW-0472">Membrane</keyword>
<dbReference type="InterPro" id="IPR017972">
    <property type="entry name" value="Cyt_P450_CS"/>
</dbReference>
<dbReference type="PROSITE" id="PS00086">
    <property type="entry name" value="CYTOCHROME_P450"/>
    <property type="match status" value="1"/>
</dbReference>
<dbReference type="CDD" id="cd20618">
    <property type="entry name" value="CYP71_clan"/>
    <property type="match status" value="1"/>
</dbReference>
<keyword evidence="2 5" id="KW-0479">Metal-binding</keyword>
<sequence length="537" mass="60280">MVGLQRQNGAAVDWQRLGYVAGASAVVVILVTELIVLYIVRGKAQRQKDLPPGPQPWPMVGNLPALAGAMLHQNLQQLAAKFGPVMYLRLGSVPCVVVSTAEVARALVGASDEHLSSRPKLLSFSILSENRTMGTAPSPGKLWHSLRKFSSSELLSVNRVASYEGTRREELSNMMQVLLETSTRGEAINLKFWLFQTAANLTTRMLVNKRIYYGNKANSYQEEVEKEFEQVLKDRVHYQSAPVISDYVPWLRFFSEKMQGWRSKLEAHRDREMSLFGKILELDKRRKRAAKGEADASYIPDFVDVMMEAPVDNGKVLDDKFIIKQLIEFFTAGVETSSRALELAMAELVANPEIMKRAQEEVDTIAGKDRLVQESDIPNLPFLTAVMKETFRMHPSLPLGFPRESTAPIEALGYKIPARTGIIFNAYAIHRDPAVYENPDEFNPNRFLQQHRNVNHLAAFDSYELIPFGVGRRMCPGFNLGNIIVLLMLANLMHSYDWCVPDGGSVDPIDAEMRGLVLCPRNPLILVPKHREGVPAF</sequence>
<dbReference type="InterPro" id="IPR002401">
    <property type="entry name" value="Cyt_P450_E_grp-I"/>
</dbReference>
<dbReference type="Proteomes" id="UP000822688">
    <property type="component" value="Chromosome 3"/>
</dbReference>
<keyword evidence="3 6" id="KW-0560">Oxidoreductase</keyword>
<comment type="similarity">
    <text evidence="1 6">Belongs to the cytochrome P450 family.</text>
</comment>
<dbReference type="Gene3D" id="1.10.630.10">
    <property type="entry name" value="Cytochrome P450"/>
    <property type="match status" value="1"/>
</dbReference>
<evidence type="ECO:0000256" key="5">
    <source>
        <dbReference type="PIRSR" id="PIRSR602401-1"/>
    </source>
</evidence>
<evidence type="ECO:0000256" key="3">
    <source>
        <dbReference type="ARBA" id="ARBA00023002"/>
    </source>
</evidence>
<organism evidence="8 9">
    <name type="scientific">Ceratodon purpureus</name>
    <name type="common">Fire moss</name>
    <name type="synonym">Dicranum purpureum</name>
    <dbReference type="NCBI Taxonomy" id="3225"/>
    <lineage>
        <taxon>Eukaryota</taxon>
        <taxon>Viridiplantae</taxon>
        <taxon>Streptophyta</taxon>
        <taxon>Embryophyta</taxon>
        <taxon>Bryophyta</taxon>
        <taxon>Bryophytina</taxon>
        <taxon>Bryopsida</taxon>
        <taxon>Dicranidae</taxon>
        <taxon>Pseudoditrichales</taxon>
        <taxon>Ditrichaceae</taxon>
        <taxon>Ceratodon</taxon>
    </lineage>
</organism>
<evidence type="ECO:0000256" key="4">
    <source>
        <dbReference type="ARBA" id="ARBA00023004"/>
    </source>
</evidence>
<dbReference type="GO" id="GO:0020037">
    <property type="term" value="F:heme binding"/>
    <property type="evidence" value="ECO:0007669"/>
    <property type="project" value="InterPro"/>
</dbReference>
<gene>
    <name evidence="8" type="ORF">KC19_3G145400</name>
</gene>
<dbReference type="PANTHER" id="PTHR47944:SF16">
    <property type="entry name" value="CYTOCHROME P450 FAMILY 1 SUBFAMILY A POLYPEPTIDE 1"/>
    <property type="match status" value="1"/>
</dbReference>
<evidence type="ECO:0000256" key="2">
    <source>
        <dbReference type="ARBA" id="ARBA00022723"/>
    </source>
</evidence>
<keyword evidence="6" id="KW-0503">Monooxygenase</keyword>
<keyword evidence="7" id="KW-1133">Transmembrane helix</keyword>
<feature type="transmembrane region" description="Helical" evidence="7">
    <location>
        <begin position="20"/>
        <end position="40"/>
    </location>
</feature>
<dbReference type="GO" id="GO:0004497">
    <property type="term" value="F:monooxygenase activity"/>
    <property type="evidence" value="ECO:0007669"/>
    <property type="project" value="UniProtKB-KW"/>
</dbReference>
<dbReference type="PANTHER" id="PTHR47944">
    <property type="entry name" value="CYTOCHROME P450 98A9"/>
    <property type="match status" value="1"/>
</dbReference>
<dbReference type="PRINTS" id="PR00385">
    <property type="entry name" value="P450"/>
</dbReference>
<dbReference type="SUPFAM" id="SSF48264">
    <property type="entry name" value="Cytochrome P450"/>
    <property type="match status" value="1"/>
</dbReference>
<reference evidence="8" key="1">
    <citation type="submission" date="2020-06" db="EMBL/GenBank/DDBJ databases">
        <title>WGS assembly of Ceratodon purpureus strain R40.</title>
        <authorList>
            <person name="Carey S.B."/>
            <person name="Jenkins J."/>
            <person name="Shu S."/>
            <person name="Lovell J.T."/>
            <person name="Sreedasyam A."/>
            <person name="Maumus F."/>
            <person name="Tiley G.P."/>
            <person name="Fernandez-Pozo N."/>
            <person name="Barry K."/>
            <person name="Chen C."/>
            <person name="Wang M."/>
            <person name="Lipzen A."/>
            <person name="Daum C."/>
            <person name="Saski C.A."/>
            <person name="Payton A.C."/>
            <person name="Mcbreen J.C."/>
            <person name="Conrad R.E."/>
            <person name="Kollar L.M."/>
            <person name="Olsson S."/>
            <person name="Huttunen S."/>
            <person name="Landis J.B."/>
            <person name="Wickett N.J."/>
            <person name="Johnson M.G."/>
            <person name="Rensing S.A."/>
            <person name="Grimwood J."/>
            <person name="Schmutz J."/>
            <person name="Mcdaniel S.F."/>
        </authorList>
    </citation>
    <scope>NUCLEOTIDE SEQUENCE</scope>
    <source>
        <strain evidence="8">R40</strain>
    </source>
</reference>
<name>A0A8T0IM56_CERPU</name>
<feature type="binding site" description="axial binding residue" evidence="5">
    <location>
        <position position="475"/>
    </location>
    <ligand>
        <name>heme</name>
        <dbReference type="ChEBI" id="CHEBI:30413"/>
    </ligand>
    <ligandPart>
        <name>Fe</name>
        <dbReference type="ChEBI" id="CHEBI:18248"/>
    </ligandPart>
</feature>
<accession>A0A8T0IM56</accession>
<dbReference type="Pfam" id="PF00067">
    <property type="entry name" value="p450"/>
    <property type="match status" value="1"/>
</dbReference>